<dbReference type="InterPro" id="IPR050834">
    <property type="entry name" value="Glycosyltransf_2"/>
</dbReference>
<keyword evidence="7" id="KW-1185">Reference proteome</keyword>
<feature type="domain" description="Glycosyltransferase 2-like" evidence="5">
    <location>
        <begin position="5"/>
        <end position="172"/>
    </location>
</feature>
<evidence type="ECO:0000313" key="7">
    <source>
        <dbReference type="Proteomes" id="UP000664081"/>
    </source>
</evidence>
<evidence type="ECO:0000256" key="2">
    <source>
        <dbReference type="ARBA" id="ARBA00022944"/>
    </source>
</evidence>
<dbReference type="Gene3D" id="3.90.550.10">
    <property type="entry name" value="Spore Coat Polysaccharide Biosynthesis Protein SpsA, Chain A"/>
    <property type="match status" value="1"/>
</dbReference>
<evidence type="ECO:0000256" key="4">
    <source>
        <dbReference type="ARBA" id="ARBA00041596"/>
    </source>
</evidence>
<dbReference type="Proteomes" id="UP000664081">
    <property type="component" value="Unassembled WGS sequence"/>
</dbReference>
<dbReference type="CDD" id="cd00761">
    <property type="entry name" value="Glyco_tranf_GTA_type"/>
    <property type="match status" value="1"/>
</dbReference>
<dbReference type="EMBL" id="JAFNLT010000003">
    <property type="protein sequence ID" value="MBO1226751.1"/>
    <property type="molecule type" value="Genomic_DNA"/>
</dbReference>
<dbReference type="Pfam" id="PF00535">
    <property type="entry name" value="Glycos_transf_2"/>
    <property type="match status" value="1"/>
</dbReference>
<dbReference type="InterPro" id="IPR001173">
    <property type="entry name" value="Glyco_trans_2-like"/>
</dbReference>
<comment type="similarity">
    <text evidence="1">Belongs to the glycosyltransferase 2 family.</text>
</comment>
<organism evidence="6 7">
    <name type="scientific">Staphylococcus nepalensis</name>
    <dbReference type="NCBI Taxonomy" id="214473"/>
    <lineage>
        <taxon>Bacteria</taxon>
        <taxon>Bacillati</taxon>
        <taxon>Bacillota</taxon>
        <taxon>Bacilli</taxon>
        <taxon>Bacillales</taxon>
        <taxon>Staphylococcaceae</taxon>
        <taxon>Staphylococcus</taxon>
    </lineage>
</organism>
<dbReference type="PANTHER" id="PTHR43685">
    <property type="entry name" value="GLYCOSYLTRANSFERASE"/>
    <property type="match status" value="1"/>
</dbReference>
<protein>
    <recommendedName>
        <fullName evidence="3">Putative glycosyltransferase TagX</fullName>
    </recommendedName>
    <alternativeName>
        <fullName evidence="4">Teichoic acid biosynthesis protein X</fullName>
    </alternativeName>
</protein>
<evidence type="ECO:0000259" key="5">
    <source>
        <dbReference type="Pfam" id="PF00535"/>
    </source>
</evidence>
<reference evidence="6 7" key="1">
    <citation type="submission" date="2021-03" db="EMBL/GenBank/DDBJ databases">
        <title>Staphylococci and Mammaliicocci in bats.</title>
        <authorList>
            <person name="Fountain K."/>
        </authorList>
    </citation>
    <scope>NUCLEOTIDE SEQUENCE [LARGE SCALE GENOMIC DNA]</scope>
    <source>
        <strain evidence="6 7">18_1_E_SW</strain>
    </source>
</reference>
<dbReference type="SUPFAM" id="SSF53448">
    <property type="entry name" value="Nucleotide-diphospho-sugar transferases"/>
    <property type="match status" value="1"/>
</dbReference>
<comment type="caution">
    <text evidence="6">The sequence shown here is derived from an EMBL/GenBank/DDBJ whole genome shotgun (WGS) entry which is preliminary data.</text>
</comment>
<proteinExistence type="inferred from homology"/>
<dbReference type="InterPro" id="IPR029044">
    <property type="entry name" value="Nucleotide-diphossugar_trans"/>
</dbReference>
<sequence>MCLVSIIIPTFNRTPELLRRSILSVLNQSYEIFEIIVIDDNYNNEFSIQIRKTLDDLKDERINYVKNKENIGGAKSRNKGIKMANGKYISFLDDDDFYLKDKLEKQVHFLESNKFNFVISNLAILDASFKIKDLRKFNWLTNYKFNNKELLVKHYKYHLTGTPTFMFEKEMLTDIGGFPNVEMGHEFHLVDNALKKNYKLGYINNYFTIAVAHEGNRISTSNKRQEQLDNLLNFKLNNNIELKASDKKRVLFRHYLAKTSDHLNQGRKNKAIQSSLKALANHPPAFAYEVLKVIAIKINNKGVI</sequence>
<evidence type="ECO:0000256" key="1">
    <source>
        <dbReference type="ARBA" id="ARBA00006739"/>
    </source>
</evidence>
<gene>
    <name evidence="6" type="ORF">J3T88_05340</name>
</gene>
<evidence type="ECO:0000313" key="6">
    <source>
        <dbReference type="EMBL" id="MBO1226751.1"/>
    </source>
</evidence>
<evidence type="ECO:0000256" key="3">
    <source>
        <dbReference type="ARBA" id="ARBA00040220"/>
    </source>
</evidence>
<dbReference type="PANTHER" id="PTHR43685:SF11">
    <property type="entry name" value="GLYCOSYLTRANSFERASE TAGX-RELATED"/>
    <property type="match status" value="1"/>
</dbReference>
<name>A0ABS3L226_9STAP</name>
<accession>A0ABS3L226</accession>
<keyword evidence="2" id="KW-0777">Teichoic acid biosynthesis</keyword>
<dbReference type="RefSeq" id="WP_207572404.1">
    <property type="nucleotide sequence ID" value="NZ_JAFNLS010000003.1"/>
</dbReference>